<sequence length="164" mass="18695">MSDLDSFDFALDDEDEYGTTAGHNSGDGKKVEQEFTTIAEFVDGVIIKLITRDSGEYFWLPTWFDYPEVVERLEHLWRDYELARAQEESMTGWWLYRFDPTWAVLTSRFGPMGIGEPREPLRAAIAPDGHRVHLVIEMKFATEAPEPSTGGAPVASEQFENLDD</sequence>
<proteinExistence type="predicted"/>
<feature type="region of interest" description="Disordered" evidence="1">
    <location>
        <begin position="144"/>
        <end position="164"/>
    </location>
</feature>
<dbReference type="AlphaFoldDB" id="D5UQT1"/>
<reference evidence="3" key="1">
    <citation type="submission" date="2010-03" db="EMBL/GenBank/DDBJ databases">
        <title>The complete chromosome of Tsukamurella paurometabola DSM 20162.</title>
        <authorList>
            <consortium name="US DOE Joint Genome Institute (JGI-PGF)"/>
            <person name="Lucas S."/>
            <person name="Copeland A."/>
            <person name="Lapidus A."/>
            <person name="Glavina del Rio T."/>
            <person name="Dalin E."/>
            <person name="Tice H."/>
            <person name="Bruce D."/>
            <person name="Goodwin L."/>
            <person name="Pitluck S."/>
            <person name="Kyrpides N."/>
            <person name="Mavromatis K."/>
            <person name="Ivanova N."/>
            <person name="Mikhailova N."/>
            <person name="Munk A.C."/>
            <person name="Brettin T."/>
            <person name="Detter J.C."/>
            <person name="Tapia R."/>
            <person name="Han C."/>
            <person name="Larimer F."/>
            <person name="Land M."/>
            <person name="Hauser L."/>
            <person name="Markowitz V."/>
            <person name="Cheng J.-F."/>
            <person name="Hugenholtz P."/>
            <person name="Woyke T."/>
            <person name="Wu D."/>
            <person name="Jando M."/>
            <person name="Brambilla E."/>
            <person name="Klenk H.-P."/>
            <person name="Eisen J.A."/>
        </authorList>
    </citation>
    <scope>NUCLEOTIDE SEQUENCE [LARGE SCALE GENOMIC DNA]</scope>
    <source>
        <strain evidence="3">ATCC 8368 / DSM 20162 / CCUG 35730 / CIP 100753 / JCM 10117 / KCTC 9821 / NBRC 16120 / NCIMB 702349 / NCTC 13040</strain>
    </source>
</reference>
<dbReference type="STRING" id="521096.Tpau_0264"/>
<dbReference type="RefSeq" id="WP_013124968.1">
    <property type="nucleotide sequence ID" value="NC_014158.1"/>
</dbReference>
<name>D5UQT1_TSUPD</name>
<dbReference type="InterPro" id="IPR032584">
    <property type="entry name" value="DUF4913"/>
</dbReference>
<dbReference type="KEGG" id="tpr:Tpau_0264"/>
<evidence type="ECO:0000313" key="3">
    <source>
        <dbReference type="Proteomes" id="UP000001213"/>
    </source>
</evidence>
<dbReference type="Proteomes" id="UP000001213">
    <property type="component" value="Chromosome"/>
</dbReference>
<keyword evidence="3" id="KW-1185">Reference proteome</keyword>
<evidence type="ECO:0008006" key="4">
    <source>
        <dbReference type="Google" id="ProtNLM"/>
    </source>
</evidence>
<evidence type="ECO:0000256" key="1">
    <source>
        <dbReference type="SAM" id="MobiDB-lite"/>
    </source>
</evidence>
<evidence type="ECO:0000313" key="2">
    <source>
        <dbReference type="EMBL" id="ADG76914.1"/>
    </source>
</evidence>
<accession>D5UQT1</accession>
<dbReference type="EMBL" id="CP001966">
    <property type="protein sequence ID" value="ADG76914.1"/>
    <property type="molecule type" value="Genomic_DNA"/>
</dbReference>
<organism evidence="2 3">
    <name type="scientific">Tsukamurella paurometabola (strain ATCC 8368 / DSM 20162 / CCUG 35730 / CIP 100753 / JCM 10117 / KCTC 9821 / NBRC 16120 / NCIMB 702349 / NCTC 13040)</name>
    <name type="common">Corynebacterium paurometabolum</name>
    <dbReference type="NCBI Taxonomy" id="521096"/>
    <lineage>
        <taxon>Bacteria</taxon>
        <taxon>Bacillati</taxon>
        <taxon>Actinomycetota</taxon>
        <taxon>Actinomycetes</taxon>
        <taxon>Mycobacteriales</taxon>
        <taxon>Tsukamurellaceae</taxon>
        <taxon>Tsukamurella</taxon>
    </lineage>
</organism>
<reference evidence="2 3" key="2">
    <citation type="journal article" date="2011" name="Stand. Genomic Sci.">
        <title>Complete genome sequence of Tsukamurella paurometabola type strain (no. 33).</title>
        <authorList>
            <person name="Munk A.C."/>
            <person name="Lapidus A."/>
            <person name="Lucas S."/>
            <person name="Nolan M."/>
            <person name="Tice H."/>
            <person name="Cheng J.F."/>
            <person name="Del Rio T.G."/>
            <person name="Goodwin L."/>
            <person name="Pitluck S."/>
            <person name="Liolios K."/>
            <person name="Huntemann M."/>
            <person name="Ivanova N."/>
            <person name="Mavromatis K."/>
            <person name="Mikhailova N."/>
            <person name="Pati A."/>
            <person name="Chen A."/>
            <person name="Palaniappan K."/>
            <person name="Tapia R."/>
            <person name="Han C."/>
            <person name="Land M."/>
            <person name="Hauser L."/>
            <person name="Chang Y.J."/>
            <person name="Jeffries C.D."/>
            <person name="Brettin T."/>
            <person name="Yasawong M."/>
            <person name="Brambilla E.M."/>
            <person name="Rohde M."/>
            <person name="Sikorski J."/>
            <person name="Goker M."/>
            <person name="Detter J.C."/>
            <person name="Woyke T."/>
            <person name="Bristow J."/>
            <person name="Eisen J.A."/>
            <person name="Markowitz V."/>
            <person name="Hugenholtz P."/>
            <person name="Kyrpides N.C."/>
            <person name="Klenk H.P."/>
        </authorList>
    </citation>
    <scope>NUCLEOTIDE SEQUENCE [LARGE SCALE GENOMIC DNA]</scope>
    <source>
        <strain evidence="3">ATCC 8368 / DSM 20162 / CCUG 35730 / CIP 100753 / JCM 10117 / KCTC 9821 / NBRC 16120 / NCIMB 702349 / NCTC 13040</strain>
    </source>
</reference>
<dbReference type="Pfam" id="PF16259">
    <property type="entry name" value="DUF4913"/>
    <property type="match status" value="1"/>
</dbReference>
<protein>
    <recommendedName>
        <fullName evidence="4">DUF4913 domain-containing protein</fullName>
    </recommendedName>
</protein>
<gene>
    <name evidence="2" type="ordered locus">Tpau_0264</name>
</gene>
<dbReference type="HOGENOM" id="CLU_142117_0_0_11"/>